<dbReference type="InterPro" id="IPR035069">
    <property type="entry name" value="TTHA1013/TTHA0281-like"/>
</dbReference>
<dbReference type="EMBL" id="LNQE01000024">
    <property type="protein sequence ID" value="KUG29901.1"/>
    <property type="molecule type" value="Genomic_DNA"/>
</dbReference>
<proteinExistence type="predicted"/>
<name>A0A0W8G9W2_9ZZZZ</name>
<organism evidence="1">
    <name type="scientific">hydrocarbon metagenome</name>
    <dbReference type="NCBI Taxonomy" id="938273"/>
    <lineage>
        <taxon>unclassified sequences</taxon>
        <taxon>metagenomes</taxon>
        <taxon>ecological metagenomes</taxon>
    </lineage>
</organism>
<dbReference type="AlphaFoldDB" id="A0A0W8G9W2"/>
<dbReference type="Gene3D" id="1.20.5.780">
    <property type="entry name" value="Single helix bin"/>
    <property type="match status" value="1"/>
</dbReference>
<comment type="caution">
    <text evidence="1">The sequence shown here is derived from an EMBL/GenBank/DDBJ whole genome shotgun (WGS) entry which is preliminary data.</text>
</comment>
<evidence type="ECO:0000313" key="1">
    <source>
        <dbReference type="EMBL" id="KUG29901.1"/>
    </source>
</evidence>
<dbReference type="GO" id="GO:0006355">
    <property type="term" value="P:regulation of DNA-templated transcription"/>
    <property type="evidence" value="ECO:0007669"/>
    <property type="project" value="InterPro"/>
</dbReference>
<protein>
    <submittedName>
        <fullName evidence="1">Hicb protein</fullName>
    </submittedName>
</protein>
<accession>A0A0W8G9W2</accession>
<dbReference type="SUPFAM" id="SSF47598">
    <property type="entry name" value="Ribbon-helix-helix"/>
    <property type="match status" value="1"/>
</dbReference>
<dbReference type="InterPro" id="IPR010985">
    <property type="entry name" value="Ribbon_hlx_hlx"/>
</dbReference>
<dbReference type="InterPro" id="IPR008651">
    <property type="entry name" value="Uncharacterised_HicB"/>
</dbReference>
<reference evidence="1" key="1">
    <citation type="journal article" date="2015" name="Proc. Natl. Acad. Sci. U.S.A.">
        <title>Networks of energetic and metabolic interactions define dynamics in microbial communities.</title>
        <authorList>
            <person name="Embree M."/>
            <person name="Liu J.K."/>
            <person name="Al-Bassam M.M."/>
            <person name="Zengler K."/>
        </authorList>
    </citation>
    <scope>NUCLEOTIDE SEQUENCE</scope>
</reference>
<sequence>MNAFQYKGYLGTFEFESGDDAFHGEISGIRDVIHFTGRSVDELRQAFHEAVDDYLATCAEIGKAPEKPYSGRFMVRVSPEIHRLTESAAKVTGKSLNAFAADALERAAKEAIHT</sequence>
<dbReference type="Pfam" id="PF05534">
    <property type="entry name" value="HicB"/>
    <property type="match status" value="1"/>
</dbReference>
<gene>
    <name evidence="1" type="ORF">ASZ90_000211</name>
</gene>
<dbReference type="SUPFAM" id="SSF143100">
    <property type="entry name" value="TTHA1013/TTHA0281-like"/>
    <property type="match status" value="1"/>
</dbReference>